<comment type="caution">
    <text evidence="1">The sequence shown here is derived from an EMBL/GenBank/DDBJ whole genome shotgun (WGS) entry which is preliminary data.</text>
</comment>
<evidence type="ECO:0000313" key="2">
    <source>
        <dbReference type="Proteomes" id="UP000020406"/>
    </source>
</evidence>
<protein>
    <submittedName>
        <fullName evidence="1">Uncharacterized protein</fullName>
    </submittedName>
</protein>
<organism evidence="1 2">
    <name type="scientific">Xylella taiwanensis</name>
    <dbReference type="NCBI Taxonomy" id="1444770"/>
    <lineage>
        <taxon>Bacteria</taxon>
        <taxon>Pseudomonadati</taxon>
        <taxon>Pseudomonadota</taxon>
        <taxon>Gammaproteobacteria</taxon>
        <taxon>Lysobacterales</taxon>
        <taxon>Lysobacteraceae</taxon>
        <taxon>Xylella</taxon>
    </lineage>
</organism>
<accession>Z9JIF2</accession>
<dbReference type="Proteomes" id="UP000020406">
    <property type="component" value="Unassembled WGS sequence"/>
</dbReference>
<dbReference type="PATRIC" id="fig|1444770.3.peg.2160"/>
<sequence length="54" mass="6103">MVLLTSTPGRLMINAMRPISIVDVPPAASGSQLHAWQGEWDLRDRPRLDFMQAR</sequence>
<evidence type="ECO:0000313" key="1">
    <source>
        <dbReference type="EMBL" id="EWS77803.1"/>
    </source>
</evidence>
<proteinExistence type="predicted"/>
<dbReference type="EMBL" id="JDSQ01000014">
    <property type="protein sequence ID" value="EWS77803.1"/>
    <property type="molecule type" value="Genomic_DNA"/>
</dbReference>
<dbReference type="STRING" id="1444770.AF72_09135"/>
<gene>
    <name evidence="1" type="ORF">AF72_09135</name>
</gene>
<dbReference type="AlphaFoldDB" id="Z9JIF2"/>
<name>Z9JIF2_9GAMM</name>
<reference evidence="1 2" key="1">
    <citation type="journal article" date="2014" name="Genome Announc.">
        <title>Draft Genome Sequence of Xylella fastidiosa Pear Leaf Scorch Strain in Taiwan.</title>
        <authorList>
            <person name="Su C.C."/>
            <person name="Deng W.L."/>
            <person name="Jan F.J."/>
            <person name="Chang C.J."/>
            <person name="Huang H."/>
            <person name="Chen J."/>
        </authorList>
    </citation>
    <scope>NUCLEOTIDE SEQUENCE [LARGE SCALE GENOMIC DNA]</scope>
    <source>
        <strain evidence="1 2">PLS229</strain>
    </source>
</reference>